<evidence type="ECO:0000313" key="3">
    <source>
        <dbReference type="Proteomes" id="UP000199370"/>
    </source>
</evidence>
<organism evidence="2 3">
    <name type="scientific">Haloarchaeobius iranensis</name>
    <dbReference type="NCBI Taxonomy" id="996166"/>
    <lineage>
        <taxon>Archaea</taxon>
        <taxon>Methanobacteriati</taxon>
        <taxon>Methanobacteriota</taxon>
        <taxon>Stenosarchaea group</taxon>
        <taxon>Halobacteria</taxon>
        <taxon>Halobacteriales</taxon>
        <taxon>Halorubellaceae</taxon>
        <taxon>Haloarchaeobius</taxon>
    </lineage>
</organism>
<protein>
    <recommendedName>
        <fullName evidence="1">DUF8072 domain-containing protein</fullName>
    </recommendedName>
</protein>
<dbReference type="OrthoDB" id="339988at2157"/>
<dbReference type="Proteomes" id="UP000199370">
    <property type="component" value="Unassembled WGS sequence"/>
</dbReference>
<reference evidence="2 3" key="1">
    <citation type="submission" date="2016-10" db="EMBL/GenBank/DDBJ databases">
        <authorList>
            <person name="de Groot N.N."/>
        </authorList>
    </citation>
    <scope>NUCLEOTIDE SEQUENCE [LARGE SCALE GENOMIC DNA]</scope>
    <source>
        <strain evidence="3">EB21,IBRC-M 10013,KCTC 4048</strain>
    </source>
</reference>
<dbReference type="InterPro" id="IPR058385">
    <property type="entry name" value="DUF8072"/>
</dbReference>
<name>A0A1G9Y084_9EURY</name>
<proteinExistence type="predicted"/>
<accession>A0A1G9Y084</accession>
<feature type="domain" description="DUF8072" evidence="1">
    <location>
        <begin position="1"/>
        <end position="85"/>
    </location>
</feature>
<keyword evidence="3" id="KW-1185">Reference proteome</keyword>
<gene>
    <name evidence="2" type="ORF">SAMN05192554_11281</name>
</gene>
<dbReference type="Pfam" id="PF26269">
    <property type="entry name" value="DUF8072"/>
    <property type="match status" value="1"/>
</dbReference>
<evidence type="ECO:0000259" key="1">
    <source>
        <dbReference type="Pfam" id="PF26269"/>
    </source>
</evidence>
<sequence>MNRLAKRLYNIAPEPVRLTFADGSTVELSMRSAEFFQDDLEAEGETDDGTAYRIVNGDDEETLLVAREGDDGWTVVGDATGVEAV</sequence>
<dbReference type="EMBL" id="FNIA01000012">
    <property type="protein sequence ID" value="SDN02457.1"/>
    <property type="molecule type" value="Genomic_DNA"/>
</dbReference>
<dbReference type="AlphaFoldDB" id="A0A1G9Y084"/>
<dbReference type="RefSeq" id="WP_089734114.1">
    <property type="nucleotide sequence ID" value="NZ_FNIA01000012.1"/>
</dbReference>
<evidence type="ECO:0000313" key="2">
    <source>
        <dbReference type="EMBL" id="SDN02457.1"/>
    </source>
</evidence>